<proteinExistence type="predicted"/>
<dbReference type="AlphaFoldDB" id="A0A382BDB5"/>
<sequence length="136" mass="15047">MKKIFLSLILVLGLNVYSAHHKEAKVAAKGLISSEIFDLAGEMDLYVERYQSCGQATGAKHLHPFGTLVYVLDGQSQTNASGEYEAVNKGEYWFERSNWVHGGQDPKAPKVDENQCSQTLTIRVAKKGESPTVFLD</sequence>
<dbReference type="InterPro" id="IPR011051">
    <property type="entry name" value="RmlC_Cupin_sf"/>
</dbReference>
<gene>
    <name evidence="1" type="ORF">METZ01_LOCUS164463</name>
</gene>
<accession>A0A382BDB5</accession>
<protein>
    <recommendedName>
        <fullName evidence="2">Cupin 2 conserved barrel domain-containing protein</fullName>
    </recommendedName>
</protein>
<reference evidence="1" key="1">
    <citation type="submission" date="2018-05" db="EMBL/GenBank/DDBJ databases">
        <authorList>
            <person name="Lanie J.A."/>
            <person name="Ng W.-L."/>
            <person name="Kazmierczak K.M."/>
            <person name="Andrzejewski T.M."/>
            <person name="Davidsen T.M."/>
            <person name="Wayne K.J."/>
            <person name="Tettelin H."/>
            <person name="Glass J.I."/>
            <person name="Rusch D."/>
            <person name="Podicherti R."/>
            <person name="Tsui H.-C.T."/>
            <person name="Winkler M.E."/>
        </authorList>
    </citation>
    <scope>NUCLEOTIDE SEQUENCE</scope>
</reference>
<dbReference type="InterPro" id="IPR014710">
    <property type="entry name" value="RmlC-like_jellyroll"/>
</dbReference>
<dbReference type="SUPFAM" id="SSF51182">
    <property type="entry name" value="RmlC-like cupins"/>
    <property type="match status" value="1"/>
</dbReference>
<dbReference type="EMBL" id="UINC01029229">
    <property type="protein sequence ID" value="SVB11609.1"/>
    <property type="molecule type" value="Genomic_DNA"/>
</dbReference>
<organism evidence="1">
    <name type="scientific">marine metagenome</name>
    <dbReference type="NCBI Taxonomy" id="408172"/>
    <lineage>
        <taxon>unclassified sequences</taxon>
        <taxon>metagenomes</taxon>
        <taxon>ecological metagenomes</taxon>
    </lineage>
</organism>
<name>A0A382BDB5_9ZZZZ</name>
<evidence type="ECO:0000313" key="1">
    <source>
        <dbReference type="EMBL" id="SVB11609.1"/>
    </source>
</evidence>
<dbReference type="Gene3D" id="2.60.120.10">
    <property type="entry name" value="Jelly Rolls"/>
    <property type="match status" value="1"/>
</dbReference>
<evidence type="ECO:0008006" key="2">
    <source>
        <dbReference type="Google" id="ProtNLM"/>
    </source>
</evidence>